<dbReference type="NCBIfam" id="TIGR02727">
    <property type="entry name" value="MTHFS_bact"/>
    <property type="match status" value="1"/>
</dbReference>
<dbReference type="PIRSF" id="PIRSF006806">
    <property type="entry name" value="FTHF_cligase"/>
    <property type="match status" value="1"/>
</dbReference>
<dbReference type="SUPFAM" id="SSF100950">
    <property type="entry name" value="NagB/RpiA/CoA transferase-like"/>
    <property type="match status" value="1"/>
</dbReference>
<gene>
    <name evidence="6" type="ORF">SAMN05216259_106139</name>
</gene>
<comment type="cofactor">
    <cofactor evidence="5">
        <name>Mg(2+)</name>
        <dbReference type="ChEBI" id="CHEBI:18420"/>
    </cofactor>
</comment>
<dbReference type="OrthoDB" id="3242798at2"/>
<proteinExistence type="inferred from homology"/>
<name>A0A1H0F3R4_9ACTN</name>
<keyword evidence="5" id="KW-0460">Magnesium</keyword>
<dbReference type="GO" id="GO:0009396">
    <property type="term" value="P:folic acid-containing compound biosynthetic process"/>
    <property type="evidence" value="ECO:0007669"/>
    <property type="project" value="TreeGrafter"/>
</dbReference>
<dbReference type="InterPro" id="IPR002698">
    <property type="entry name" value="FTHF_cligase"/>
</dbReference>
<feature type="binding site" evidence="4">
    <location>
        <begin position="9"/>
        <end position="13"/>
    </location>
    <ligand>
        <name>ATP</name>
        <dbReference type="ChEBI" id="CHEBI:30616"/>
    </ligand>
</feature>
<feature type="binding site" evidence="4">
    <location>
        <position position="55"/>
    </location>
    <ligand>
        <name>substrate</name>
    </ligand>
</feature>
<dbReference type="PANTHER" id="PTHR23407">
    <property type="entry name" value="ATPASE INHIBITOR/5-FORMYLTETRAHYDROFOLATE CYCLO-LIGASE"/>
    <property type="match status" value="1"/>
</dbReference>
<dbReference type="GO" id="GO:0035999">
    <property type="term" value="P:tetrahydrofolate interconversion"/>
    <property type="evidence" value="ECO:0007669"/>
    <property type="project" value="TreeGrafter"/>
</dbReference>
<dbReference type="GO" id="GO:0005524">
    <property type="term" value="F:ATP binding"/>
    <property type="evidence" value="ECO:0007669"/>
    <property type="project" value="UniProtKB-KW"/>
</dbReference>
<keyword evidence="5" id="KW-0479">Metal-binding</keyword>
<keyword evidence="7" id="KW-1185">Reference proteome</keyword>
<protein>
    <recommendedName>
        <fullName evidence="5">5-formyltetrahydrofolate cyclo-ligase</fullName>
        <ecNumber evidence="5">6.3.3.2</ecNumber>
    </recommendedName>
</protein>
<keyword evidence="6" id="KW-0436">Ligase</keyword>
<dbReference type="AlphaFoldDB" id="A0A1H0F3R4"/>
<dbReference type="Gene3D" id="3.40.50.10420">
    <property type="entry name" value="NagB/RpiA/CoA transferase-like"/>
    <property type="match status" value="1"/>
</dbReference>
<feature type="binding site" evidence="4">
    <location>
        <position position="60"/>
    </location>
    <ligand>
        <name>substrate</name>
    </ligand>
</feature>
<sequence length="205" mass="21731">MSGNIREQKSQLRARLLEARRGLTTGERQEASRALAERVRDLPPLATAGTVAAYVSTGSEPGTRDLIDALRTQGTRVLLPVLRADNDLDWAAYEGPDALVPGPRRLVEPAGVRLGVEAVAQAQAVLLPGLAVDATGARLGRGGGSYDRVLERLAAMGAHPMLVVLLYAHEVVDTVPREPHDHLVDAVVTPGAVHRFRHLGGAATA</sequence>
<evidence type="ECO:0000256" key="2">
    <source>
        <dbReference type="ARBA" id="ARBA00022741"/>
    </source>
</evidence>
<comment type="catalytic activity">
    <reaction evidence="5">
        <text>(6S)-5-formyl-5,6,7,8-tetrahydrofolate + ATP = (6R)-5,10-methenyltetrahydrofolate + ADP + phosphate</text>
        <dbReference type="Rhea" id="RHEA:10488"/>
        <dbReference type="ChEBI" id="CHEBI:30616"/>
        <dbReference type="ChEBI" id="CHEBI:43474"/>
        <dbReference type="ChEBI" id="CHEBI:57455"/>
        <dbReference type="ChEBI" id="CHEBI:57457"/>
        <dbReference type="ChEBI" id="CHEBI:456216"/>
        <dbReference type="EC" id="6.3.3.2"/>
    </reaction>
</comment>
<comment type="similarity">
    <text evidence="1 5">Belongs to the 5-formyltetrahydrofolate cyclo-ligase family.</text>
</comment>
<dbReference type="RefSeq" id="WP_093784942.1">
    <property type="nucleotide sequence ID" value="NZ_FNIE01000006.1"/>
</dbReference>
<dbReference type="PANTHER" id="PTHR23407:SF1">
    <property type="entry name" value="5-FORMYLTETRAHYDROFOLATE CYCLO-LIGASE"/>
    <property type="match status" value="1"/>
</dbReference>
<reference evidence="6 7" key="1">
    <citation type="submission" date="2016-10" db="EMBL/GenBank/DDBJ databases">
        <authorList>
            <person name="de Groot N.N."/>
        </authorList>
    </citation>
    <scope>NUCLEOTIDE SEQUENCE [LARGE SCALE GENOMIC DNA]</scope>
    <source>
        <strain evidence="6 7">CGMCC 4.2022</strain>
    </source>
</reference>
<dbReference type="InterPro" id="IPR037171">
    <property type="entry name" value="NagB/RpiA_transferase-like"/>
</dbReference>
<dbReference type="Pfam" id="PF01812">
    <property type="entry name" value="5-FTHF_cyc-lig"/>
    <property type="match status" value="1"/>
</dbReference>
<organism evidence="6 7">
    <name type="scientific">Actinacidiphila guanduensis</name>
    <dbReference type="NCBI Taxonomy" id="310781"/>
    <lineage>
        <taxon>Bacteria</taxon>
        <taxon>Bacillati</taxon>
        <taxon>Actinomycetota</taxon>
        <taxon>Actinomycetes</taxon>
        <taxon>Kitasatosporales</taxon>
        <taxon>Streptomycetaceae</taxon>
        <taxon>Actinacidiphila</taxon>
    </lineage>
</organism>
<evidence type="ECO:0000313" key="6">
    <source>
        <dbReference type="EMBL" id="SDN89193.1"/>
    </source>
</evidence>
<evidence type="ECO:0000256" key="3">
    <source>
        <dbReference type="ARBA" id="ARBA00022840"/>
    </source>
</evidence>
<feature type="binding site" evidence="4">
    <location>
        <begin position="138"/>
        <end position="146"/>
    </location>
    <ligand>
        <name>ATP</name>
        <dbReference type="ChEBI" id="CHEBI:30616"/>
    </ligand>
</feature>
<dbReference type="STRING" id="310781.SAMN05216259_106139"/>
<evidence type="ECO:0000256" key="1">
    <source>
        <dbReference type="ARBA" id="ARBA00010638"/>
    </source>
</evidence>
<dbReference type="GO" id="GO:0046872">
    <property type="term" value="F:metal ion binding"/>
    <property type="evidence" value="ECO:0007669"/>
    <property type="project" value="UniProtKB-KW"/>
</dbReference>
<evidence type="ECO:0000256" key="5">
    <source>
        <dbReference type="RuleBase" id="RU361279"/>
    </source>
</evidence>
<dbReference type="InterPro" id="IPR024185">
    <property type="entry name" value="FTHF_cligase-like_sf"/>
</dbReference>
<dbReference type="GO" id="GO:0030272">
    <property type="term" value="F:5-formyltetrahydrofolate cyclo-ligase activity"/>
    <property type="evidence" value="ECO:0007669"/>
    <property type="project" value="UniProtKB-EC"/>
</dbReference>
<evidence type="ECO:0000313" key="7">
    <source>
        <dbReference type="Proteomes" id="UP000199341"/>
    </source>
</evidence>
<dbReference type="EC" id="6.3.3.2" evidence="5"/>
<dbReference type="EMBL" id="FNIE01000006">
    <property type="protein sequence ID" value="SDN89193.1"/>
    <property type="molecule type" value="Genomic_DNA"/>
</dbReference>
<dbReference type="Proteomes" id="UP000199341">
    <property type="component" value="Unassembled WGS sequence"/>
</dbReference>
<keyword evidence="2 4" id="KW-0547">Nucleotide-binding</keyword>
<evidence type="ECO:0000256" key="4">
    <source>
        <dbReference type="PIRSR" id="PIRSR006806-1"/>
    </source>
</evidence>
<accession>A0A1H0F3R4</accession>
<keyword evidence="3 4" id="KW-0067">ATP-binding</keyword>